<dbReference type="GeneID" id="111170928"/>
<organism evidence="2 3">
    <name type="scientific">Delphinapterus leucas</name>
    <name type="common">Beluga whale</name>
    <dbReference type="NCBI Taxonomy" id="9749"/>
    <lineage>
        <taxon>Eukaryota</taxon>
        <taxon>Metazoa</taxon>
        <taxon>Chordata</taxon>
        <taxon>Craniata</taxon>
        <taxon>Vertebrata</taxon>
        <taxon>Euteleostomi</taxon>
        <taxon>Mammalia</taxon>
        <taxon>Eutheria</taxon>
        <taxon>Laurasiatheria</taxon>
        <taxon>Artiodactyla</taxon>
        <taxon>Whippomorpha</taxon>
        <taxon>Cetacea</taxon>
        <taxon>Odontoceti</taxon>
        <taxon>Monodontidae</taxon>
        <taxon>Delphinapterus</taxon>
    </lineage>
</organism>
<proteinExistence type="predicted"/>
<feature type="compositionally biased region" description="Pro residues" evidence="1">
    <location>
        <begin position="181"/>
        <end position="193"/>
    </location>
</feature>
<feature type="region of interest" description="Disordered" evidence="1">
    <location>
        <begin position="146"/>
        <end position="218"/>
    </location>
</feature>
<gene>
    <name evidence="3" type="primary">LOC111170928</name>
</gene>
<evidence type="ECO:0000313" key="3">
    <source>
        <dbReference type="RefSeq" id="XP_030616839.1"/>
    </source>
</evidence>
<feature type="region of interest" description="Disordered" evidence="1">
    <location>
        <begin position="18"/>
        <end position="66"/>
    </location>
</feature>
<dbReference type="KEGG" id="dle:111170928"/>
<evidence type="ECO:0000313" key="2">
    <source>
        <dbReference type="Proteomes" id="UP000248483"/>
    </source>
</evidence>
<dbReference type="InParanoid" id="A0A7F8K5T2"/>
<name>A0A7F8K5T2_DELLE</name>
<protein>
    <submittedName>
        <fullName evidence="3">Uncharacterized protein LOC111170928</fullName>
    </submittedName>
</protein>
<reference evidence="3" key="1">
    <citation type="submission" date="2025-08" db="UniProtKB">
        <authorList>
            <consortium name="RefSeq"/>
        </authorList>
    </citation>
    <scope>IDENTIFICATION</scope>
    <source>
        <tissue evidence="3">Blood</tissue>
    </source>
</reference>
<dbReference type="Proteomes" id="UP000248483">
    <property type="component" value="Unplaced"/>
</dbReference>
<evidence type="ECO:0000256" key="1">
    <source>
        <dbReference type="SAM" id="MobiDB-lite"/>
    </source>
</evidence>
<dbReference type="RefSeq" id="XP_030616839.1">
    <property type="nucleotide sequence ID" value="XM_030760979.1"/>
</dbReference>
<keyword evidence="2" id="KW-1185">Reference proteome</keyword>
<dbReference type="AlphaFoldDB" id="A0A7F8K5T2"/>
<sequence>MGTGELLVQLKSETKSLRARRTDDVPILRAHPNQPPAHCCPPQRLSREPDLQHHGQKKTASDVKQNMDSVKNELDCWPKEDESHVKLSHPATTACNGLALLSPPQISHTAACLHPLNRLKNSTGKMNLTKCCQHHPTRFRIHRGPGLLTEHRPIPQPGSEPRGESGDEMNISHPSFLGASPPLPPDPTTPPSGPCNTPGLGLNGTWKQMLPDREKMGL</sequence>
<accession>A0A7F8K5T2</accession>